<dbReference type="AlphaFoldDB" id="A7SG23"/>
<evidence type="ECO:0000313" key="2">
    <source>
        <dbReference type="EMBL" id="EDO37363.1"/>
    </source>
</evidence>
<dbReference type="HOGENOM" id="CLU_021942_0_1_1"/>
<dbReference type="PANTHER" id="PTHR22896">
    <property type="entry name" value="CDK5 AND ABL1 ENZYME SUBSTRATE 1"/>
    <property type="match status" value="1"/>
</dbReference>
<dbReference type="InterPro" id="IPR036915">
    <property type="entry name" value="Cyclin-like_sf"/>
</dbReference>
<dbReference type="SUPFAM" id="SSF47954">
    <property type="entry name" value="Cyclin-like"/>
    <property type="match status" value="1"/>
</dbReference>
<keyword evidence="3" id="KW-1185">Reference proteome</keyword>
<dbReference type="Proteomes" id="UP000001593">
    <property type="component" value="Unassembled WGS sequence"/>
</dbReference>
<dbReference type="eggNOG" id="KOG4164">
    <property type="taxonomic scope" value="Eukaryota"/>
</dbReference>
<gene>
    <name evidence="2" type="ORF">NEMVEDRAFT_v1g116977</name>
</gene>
<dbReference type="GO" id="GO:0051726">
    <property type="term" value="P:regulation of cell cycle"/>
    <property type="evidence" value="ECO:0007669"/>
    <property type="project" value="InterPro"/>
</dbReference>
<dbReference type="OrthoDB" id="5353095at2759"/>
<dbReference type="KEGG" id="nve:5508884"/>
<accession>A7SG23</accession>
<dbReference type="Pfam" id="PF00134">
    <property type="entry name" value="Cyclin_N"/>
    <property type="match status" value="1"/>
</dbReference>
<evidence type="ECO:0000313" key="3">
    <source>
        <dbReference type="Proteomes" id="UP000001593"/>
    </source>
</evidence>
<proteinExistence type="predicted"/>
<dbReference type="Gene3D" id="1.10.472.10">
    <property type="entry name" value="Cyclin-like"/>
    <property type="match status" value="1"/>
</dbReference>
<name>A7SG23_NEMVE</name>
<protein>
    <recommendedName>
        <fullName evidence="1">Cyclin N-terminal domain-containing protein</fullName>
    </recommendedName>
</protein>
<evidence type="ECO:0000259" key="1">
    <source>
        <dbReference type="Pfam" id="PF00134"/>
    </source>
</evidence>
<dbReference type="InterPro" id="IPR012388">
    <property type="entry name" value="CABLES1/2"/>
</dbReference>
<dbReference type="CDD" id="cd20556">
    <property type="entry name" value="CYCLIN_CABLES"/>
    <property type="match status" value="1"/>
</dbReference>
<dbReference type="OMA" id="RINRREM"/>
<dbReference type="InParanoid" id="A7SG23"/>
<feature type="domain" description="Cyclin N-terminal" evidence="1">
    <location>
        <begin position="74"/>
        <end position="159"/>
    </location>
</feature>
<dbReference type="EMBL" id="DS469648">
    <property type="protein sequence ID" value="EDO37363.1"/>
    <property type="molecule type" value="Genomic_DNA"/>
</dbReference>
<dbReference type="STRING" id="45351.A7SG23"/>
<organism evidence="2 3">
    <name type="scientific">Nematostella vectensis</name>
    <name type="common">Starlet sea anemone</name>
    <dbReference type="NCBI Taxonomy" id="45351"/>
    <lineage>
        <taxon>Eukaryota</taxon>
        <taxon>Metazoa</taxon>
        <taxon>Cnidaria</taxon>
        <taxon>Anthozoa</taxon>
        <taxon>Hexacorallia</taxon>
        <taxon>Actiniaria</taxon>
        <taxon>Edwardsiidae</taxon>
        <taxon>Nematostella</taxon>
    </lineage>
</organism>
<dbReference type="InterPro" id="IPR006671">
    <property type="entry name" value="Cyclin_N"/>
</dbReference>
<feature type="non-terminal residue" evidence="2">
    <location>
        <position position="1"/>
    </location>
</feature>
<dbReference type="PhylomeDB" id="A7SG23"/>
<dbReference type="PANTHER" id="PTHR22896:SF0">
    <property type="entry name" value="CYCLIN N-TERMINAL DOMAIN-CONTAINING PROTEIN"/>
    <property type="match status" value="1"/>
</dbReference>
<reference evidence="2 3" key="1">
    <citation type="journal article" date="2007" name="Science">
        <title>Sea anemone genome reveals ancestral eumetazoan gene repertoire and genomic organization.</title>
        <authorList>
            <person name="Putnam N.H."/>
            <person name="Srivastava M."/>
            <person name="Hellsten U."/>
            <person name="Dirks B."/>
            <person name="Chapman J."/>
            <person name="Salamov A."/>
            <person name="Terry A."/>
            <person name="Shapiro H."/>
            <person name="Lindquist E."/>
            <person name="Kapitonov V.V."/>
            <person name="Jurka J."/>
            <person name="Genikhovich G."/>
            <person name="Grigoriev I.V."/>
            <person name="Lucas S.M."/>
            <person name="Steele R.E."/>
            <person name="Finnerty J.R."/>
            <person name="Technau U."/>
            <person name="Martindale M.Q."/>
            <person name="Rokhsar D.S."/>
        </authorList>
    </citation>
    <scope>NUCLEOTIDE SEQUENCE [LARGE SCALE GENOMIC DNA]</scope>
    <source>
        <strain evidence="3">CH2 X CH6</strain>
    </source>
</reference>
<sequence>YDPYQLDDPELTSGKHRTVLRLNSYMVSMTAYAKPSELKKDLNERFREKFPHIEVTLTKLRSLKRDILKVASSQDCSLDLTSVAYAFVYFEKLILKEKINKPNRKLMAGACLLLAAKFNDDKRVKIKFVIDKIADKMKVQVRELLSFEFQALVGLDFNLHIPAWEVVPHLKRLESDQFYQL</sequence>